<dbReference type="PANTHER" id="PTHR37841">
    <property type="entry name" value="GLR2918 PROTEIN"/>
    <property type="match status" value="1"/>
</dbReference>
<dbReference type="AlphaFoldDB" id="A0A139KY69"/>
<dbReference type="PROSITE" id="PS51257">
    <property type="entry name" value="PROKAR_LIPOPROTEIN"/>
    <property type="match status" value="1"/>
</dbReference>
<dbReference type="InterPro" id="IPR032774">
    <property type="entry name" value="WG_beta_rep"/>
</dbReference>
<evidence type="ECO:0000313" key="3">
    <source>
        <dbReference type="Proteomes" id="UP000070319"/>
    </source>
</evidence>
<organism evidence="2">
    <name type="scientific">Bacteroides intestinalis</name>
    <dbReference type="NCBI Taxonomy" id="329854"/>
    <lineage>
        <taxon>Bacteria</taxon>
        <taxon>Pseudomonadati</taxon>
        <taxon>Bacteroidota</taxon>
        <taxon>Bacteroidia</taxon>
        <taxon>Bacteroidales</taxon>
        <taxon>Bacteroidaceae</taxon>
        <taxon>Bacteroides</taxon>
    </lineage>
</organism>
<name>A0A139KY69_9BACE</name>
<dbReference type="RefSeq" id="WP_061437593.1">
    <property type="nucleotide sequence ID" value="NZ_KQ968734.1"/>
</dbReference>
<accession>A0A139KY69</accession>
<keyword evidence="1" id="KW-0732">Signal</keyword>
<gene>
    <name evidence="2" type="ORF">HMPREF2531_04053</name>
</gene>
<comment type="caution">
    <text evidence="2">The sequence shown here is derived from an EMBL/GenBank/DDBJ whole genome shotgun (WGS) entry which is preliminary data.</text>
</comment>
<sequence length="380" mass="43334">MYRNISLSLLLIILIASCGGNTQERDINGMHIFPVKDFKNGSWLGKVYYIDEKGNPLFDKAFDRASLFVDGVACVEWDGKHYFIDEMGNFLFNKEGYAEIYGISDGVGWVRKERATYSPRTAIDMKNGNELFTVPHSDKLFKSMTFSEGLVIGENEGKIGFANKHGEWVIQPEWELNDYCSRVFKSGMCCVYSDWKYGCINKKGELVIDYLFDQPFMFDSNGCAVVVLKDKSGEESYGLIDKKGNYLIEPHFKDLEYDDGWYRFSLDGSLYGWCDKNGKVKIKAAFESSRGVNINFFNGDKWALVFGKYIDREGKVVLESEYTPLGNFMGDVAFVQTRDGVALMNRKGELVGGTRFNSRFNSLMQREYSSGESLVEYLNF</sequence>
<dbReference type="PANTHER" id="PTHR37841:SF1">
    <property type="entry name" value="DUF3298 DOMAIN-CONTAINING PROTEIN"/>
    <property type="match status" value="1"/>
</dbReference>
<dbReference type="Proteomes" id="UP000070319">
    <property type="component" value="Unassembled WGS sequence"/>
</dbReference>
<feature type="signal peptide" evidence="1">
    <location>
        <begin position="1"/>
        <end position="22"/>
    </location>
</feature>
<dbReference type="EMBL" id="LTDF01000153">
    <property type="protein sequence ID" value="KXT44127.1"/>
    <property type="molecule type" value="Genomic_DNA"/>
</dbReference>
<feature type="chain" id="PRO_5007486917" description="WG repeat-containing protein" evidence="1">
    <location>
        <begin position="23"/>
        <end position="380"/>
    </location>
</feature>
<evidence type="ECO:0008006" key="4">
    <source>
        <dbReference type="Google" id="ProtNLM"/>
    </source>
</evidence>
<protein>
    <recommendedName>
        <fullName evidence="4">WG repeat-containing protein</fullName>
    </recommendedName>
</protein>
<dbReference type="PATRIC" id="fig|329854.7.peg.4123"/>
<evidence type="ECO:0000256" key="1">
    <source>
        <dbReference type="SAM" id="SignalP"/>
    </source>
</evidence>
<reference evidence="2 3" key="1">
    <citation type="submission" date="2016-02" db="EMBL/GenBank/DDBJ databases">
        <authorList>
            <person name="Wen L."/>
            <person name="He K."/>
            <person name="Yang H."/>
        </authorList>
    </citation>
    <scope>NUCLEOTIDE SEQUENCE [LARGE SCALE GENOMIC DNA]</scope>
    <source>
        <strain evidence="2 3">KLE1704</strain>
    </source>
</reference>
<proteinExistence type="predicted"/>
<evidence type="ECO:0000313" key="2">
    <source>
        <dbReference type="EMBL" id="KXT44127.1"/>
    </source>
</evidence>
<dbReference type="Pfam" id="PF14903">
    <property type="entry name" value="WG_beta_rep"/>
    <property type="match status" value="5"/>
</dbReference>